<feature type="transmembrane region" description="Helical" evidence="9">
    <location>
        <begin position="195"/>
        <end position="217"/>
    </location>
</feature>
<dbReference type="SUPFAM" id="SSF103473">
    <property type="entry name" value="MFS general substrate transporter"/>
    <property type="match status" value="1"/>
</dbReference>
<dbReference type="AlphaFoldDB" id="A0A919GKA1"/>
<dbReference type="GO" id="GO:0005886">
    <property type="term" value="C:plasma membrane"/>
    <property type="evidence" value="ECO:0007669"/>
    <property type="project" value="UniProtKB-SubCell"/>
</dbReference>
<comment type="caution">
    <text evidence="11">The sequence shown here is derived from an EMBL/GenBank/DDBJ whole genome shotgun (WGS) entry which is preliminary data.</text>
</comment>
<protein>
    <submittedName>
        <fullName evidence="11">MFS transporter</fullName>
    </submittedName>
</protein>
<dbReference type="InterPro" id="IPR020846">
    <property type="entry name" value="MFS_dom"/>
</dbReference>
<feature type="transmembrane region" description="Helical" evidence="9">
    <location>
        <begin position="281"/>
        <end position="299"/>
    </location>
</feature>
<proteinExistence type="inferred from homology"/>
<dbReference type="CDD" id="cd17324">
    <property type="entry name" value="MFS_NepI_like"/>
    <property type="match status" value="1"/>
</dbReference>
<keyword evidence="4" id="KW-1003">Cell membrane</keyword>
<dbReference type="Pfam" id="PF07690">
    <property type="entry name" value="MFS_1"/>
    <property type="match status" value="1"/>
</dbReference>
<evidence type="ECO:0000256" key="6">
    <source>
        <dbReference type="ARBA" id="ARBA00022989"/>
    </source>
</evidence>
<feature type="transmembrane region" description="Helical" evidence="9">
    <location>
        <begin position="369"/>
        <end position="387"/>
    </location>
</feature>
<dbReference type="InterPro" id="IPR011701">
    <property type="entry name" value="MFS"/>
</dbReference>
<evidence type="ECO:0000256" key="5">
    <source>
        <dbReference type="ARBA" id="ARBA00022692"/>
    </source>
</evidence>
<keyword evidence="12" id="KW-1185">Reference proteome</keyword>
<feature type="compositionally biased region" description="Low complexity" evidence="8">
    <location>
        <begin position="1"/>
        <end position="15"/>
    </location>
</feature>
<evidence type="ECO:0000256" key="4">
    <source>
        <dbReference type="ARBA" id="ARBA00022475"/>
    </source>
</evidence>
<keyword evidence="3" id="KW-0813">Transport</keyword>
<comment type="subcellular location">
    <subcellularLocation>
        <location evidence="1">Cell membrane</location>
        <topology evidence="1">Multi-pass membrane protein</topology>
    </subcellularLocation>
</comment>
<accession>A0A919GKA1</accession>
<gene>
    <name evidence="11" type="ORF">GCM10018793_54860</name>
</gene>
<feature type="transmembrane region" description="Helical" evidence="9">
    <location>
        <begin position="43"/>
        <end position="65"/>
    </location>
</feature>
<dbReference type="EMBL" id="BNCD01000019">
    <property type="protein sequence ID" value="GHH85724.1"/>
    <property type="molecule type" value="Genomic_DNA"/>
</dbReference>
<organism evidence="11 12">
    <name type="scientific">Streptomyces sulfonofaciens</name>
    <dbReference type="NCBI Taxonomy" id="68272"/>
    <lineage>
        <taxon>Bacteria</taxon>
        <taxon>Bacillati</taxon>
        <taxon>Actinomycetota</taxon>
        <taxon>Actinomycetes</taxon>
        <taxon>Kitasatosporales</taxon>
        <taxon>Streptomycetaceae</taxon>
        <taxon>Streptomyces</taxon>
    </lineage>
</organism>
<dbReference type="PANTHER" id="PTHR43271">
    <property type="entry name" value="BLL2771 PROTEIN"/>
    <property type="match status" value="1"/>
</dbReference>
<feature type="transmembrane region" description="Helical" evidence="9">
    <location>
        <begin position="109"/>
        <end position="128"/>
    </location>
</feature>
<dbReference type="Gene3D" id="1.20.1250.20">
    <property type="entry name" value="MFS general substrate transporter like domains"/>
    <property type="match status" value="1"/>
</dbReference>
<keyword evidence="6 9" id="KW-1133">Transmembrane helix</keyword>
<feature type="transmembrane region" description="Helical" evidence="9">
    <location>
        <begin position="249"/>
        <end position="269"/>
    </location>
</feature>
<feature type="transmembrane region" description="Helical" evidence="9">
    <location>
        <begin position="393"/>
        <end position="410"/>
    </location>
</feature>
<sequence length="425" mass="42531">MSSADTGAADTGAAGVRPRRPTARADTTADTRLRKGTSAYRRANLALFAAGLATFALLYSTQALLPALSSGLHLTPAQASLTVTASTGALAVALLPVSALSEKYGRTTVMTASVLGASLLALAVPFAPNPAVLVALRAVQGVALAGLPATAMAYLAEEVQPCAVPSAIGLYVAGNSIGGMSGRVAGSALSQAYGWRAALLGIGLTALACAVAFRLLAPPARHFTPAPVHLAALWRTVSRHVRDVRLRRLYAVGPLFSAVFGSVYTLLGYRLTAAPYHLSQAAVGAIFLVYLVGTGTSAASGALQARLGRRGAFAVGLTLCAAGLLLTLAGPLALVLLGLVLITAGFFIGHSVASGAVSRTAASGRAQASALYLTAYYVGNSAGGAVGASAYRLAGWAGAAAVALLAVLLASRPALRPAPAGHGSP</sequence>
<feature type="domain" description="Major facilitator superfamily (MFS) profile" evidence="10">
    <location>
        <begin position="39"/>
        <end position="418"/>
    </location>
</feature>
<evidence type="ECO:0000313" key="11">
    <source>
        <dbReference type="EMBL" id="GHH85724.1"/>
    </source>
</evidence>
<keyword evidence="5 9" id="KW-0812">Transmembrane</keyword>
<evidence type="ECO:0000259" key="10">
    <source>
        <dbReference type="PROSITE" id="PS50850"/>
    </source>
</evidence>
<comment type="similarity">
    <text evidence="2">Belongs to the major facilitator superfamily.</text>
</comment>
<feature type="transmembrane region" description="Helical" evidence="9">
    <location>
        <begin position="77"/>
        <end position="97"/>
    </location>
</feature>
<keyword evidence="7 9" id="KW-0472">Membrane</keyword>
<evidence type="ECO:0000256" key="8">
    <source>
        <dbReference type="SAM" id="MobiDB-lite"/>
    </source>
</evidence>
<evidence type="ECO:0000256" key="3">
    <source>
        <dbReference type="ARBA" id="ARBA00022448"/>
    </source>
</evidence>
<evidence type="ECO:0000256" key="7">
    <source>
        <dbReference type="ARBA" id="ARBA00023136"/>
    </source>
</evidence>
<evidence type="ECO:0000256" key="2">
    <source>
        <dbReference type="ARBA" id="ARBA00008335"/>
    </source>
</evidence>
<dbReference type="GO" id="GO:0022857">
    <property type="term" value="F:transmembrane transporter activity"/>
    <property type="evidence" value="ECO:0007669"/>
    <property type="project" value="InterPro"/>
</dbReference>
<reference evidence="11" key="1">
    <citation type="journal article" date="2014" name="Int. J. Syst. Evol. Microbiol.">
        <title>Complete genome sequence of Corynebacterium casei LMG S-19264T (=DSM 44701T), isolated from a smear-ripened cheese.</title>
        <authorList>
            <consortium name="US DOE Joint Genome Institute (JGI-PGF)"/>
            <person name="Walter F."/>
            <person name="Albersmeier A."/>
            <person name="Kalinowski J."/>
            <person name="Ruckert C."/>
        </authorList>
    </citation>
    <scope>NUCLEOTIDE SEQUENCE</scope>
    <source>
        <strain evidence="11">JCM 5069</strain>
    </source>
</reference>
<feature type="transmembrane region" description="Helical" evidence="9">
    <location>
        <begin position="335"/>
        <end position="357"/>
    </location>
</feature>
<dbReference type="PROSITE" id="PS50850">
    <property type="entry name" value="MFS"/>
    <property type="match status" value="1"/>
</dbReference>
<dbReference type="InterPro" id="IPR036259">
    <property type="entry name" value="MFS_trans_sf"/>
</dbReference>
<reference evidence="11" key="2">
    <citation type="submission" date="2020-09" db="EMBL/GenBank/DDBJ databases">
        <authorList>
            <person name="Sun Q."/>
            <person name="Ohkuma M."/>
        </authorList>
    </citation>
    <scope>NUCLEOTIDE SEQUENCE</scope>
    <source>
        <strain evidence="11">JCM 5069</strain>
    </source>
</reference>
<dbReference type="PANTHER" id="PTHR43271:SF1">
    <property type="entry name" value="INNER MEMBRANE TRANSPORT PROTEIN YNFM"/>
    <property type="match status" value="1"/>
</dbReference>
<feature type="region of interest" description="Disordered" evidence="8">
    <location>
        <begin position="1"/>
        <end position="31"/>
    </location>
</feature>
<dbReference type="Proteomes" id="UP000603708">
    <property type="component" value="Unassembled WGS sequence"/>
</dbReference>
<name>A0A919GKA1_9ACTN</name>
<evidence type="ECO:0000256" key="1">
    <source>
        <dbReference type="ARBA" id="ARBA00004651"/>
    </source>
</evidence>
<dbReference type="RefSeq" id="WP_189936554.1">
    <property type="nucleotide sequence ID" value="NZ_BNCD01000019.1"/>
</dbReference>
<evidence type="ECO:0000256" key="9">
    <source>
        <dbReference type="SAM" id="Phobius"/>
    </source>
</evidence>
<evidence type="ECO:0000313" key="12">
    <source>
        <dbReference type="Proteomes" id="UP000603708"/>
    </source>
</evidence>